<dbReference type="PANTHER" id="PTHR14392">
    <property type="entry name" value="NIBAN FAMILY MEMBER"/>
    <property type="match status" value="1"/>
</dbReference>
<dbReference type="Pfam" id="PF00169">
    <property type="entry name" value="PH"/>
    <property type="match status" value="1"/>
</dbReference>
<evidence type="ECO:0000313" key="3">
    <source>
        <dbReference type="Proteomes" id="UP000051952"/>
    </source>
</evidence>
<keyword evidence="3" id="KW-1185">Reference proteome</keyword>
<proteinExistence type="predicted"/>
<dbReference type="PROSITE" id="PS50003">
    <property type="entry name" value="PH_DOMAIN"/>
    <property type="match status" value="1"/>
</dbReference>
<gene>
    <name evidence="2" type="ORF">BSAL_27905</name>
</gene>
<dbReference type="AlphaFoldDB" id="A0A0S4JL14"/>
<dbReference type="InterPro" id="IPR026088">
    <property type="entry name" value="Niban-like"/>
</dbReference>
<dbReference type="SMART" id="SM00233">
    <property type="entry name" value="PH"/>
    <property type="match status" value="1"/>
</dbReference>
<reference evidence="3" key="1">
    <citation type="submission" date="2015-09" db="EMBL/GenBank/DDBJ databases">
        <authorList>
            <consortium name="Pathogen Informatics"/>
        </authorList>
    </citation>
    <scope>NUCLEOTIDE SEQUENCE [LARGE SCALE GENOMIC DNA]</scope>
    <source>
        <strain evidence="3">Lake Konstanz</strain>
    </source>
</reference>
<name>A0A0S4JL14_BODSA</name>
<organism evidence="2 3">
    <name type="scientific">Bodo saltans</name>
    <name type="common">Flagellated protozoan</name>
    <dbReference type="NCBI Taxonomy" id="75058"/>
    <lineage>
        <taxon>Eukaryota</taxon>
        <taxon>Discoba</taxon>
        <taxon>Euglenozoa</taxon>
        <taxon>Kinetoplastea</taxon>
        <taxon>Metakinetoplastina</taxon>
        <taxon>Eubodonida</taxon>
        <taxon>Bodonidae</taxon>
        <taxon>Bodo</taxon>
    </lineage>
</organism>
<dbReference type="EMBL" id="CYKH01001851">
    <property type="protein sequence ID" value="CUG90601.1"/>
    <property type="molecule type" value="Genomic_DNA"/>
</dbReference>
<dbReference type="OrthoDB" id="9010513at2759"/>
<dbReference type="Gene3D" id="2.30.29.30">
    <property type="entry name" value="Pleckstrin-homology domain (PH domain)/Phosphotyrosine-binding domain (PTB)"/>
    <property type="match status" value="1"/>
</dbReference>
<accession>A0A0S4JL14</accession>
<dbReference type="Proteomes" id="UP000051952">
    <property type="component" value="Unassembled WGS sequence"/>
</dbReference>
<dbReference type="PANTHER" id="PTHR14392:SF8">
    <property type="entry name" value="PH DOMAIN-CONTAINING PROTEIN DDB_G0267786"/>
    <property type="match status" value="1"/>
</dbReference>
<dbReference type="InterPro" id="IPR001849">
    <property type="entry name" value="PH_domain"/>
</dbReference>
<dbReference type="VEuPathDB" id="TriTrypDB:BSAL_27905"/>
<dbReference type="OMA" id="GTPIDWG"/>
<sequence length="546" mass="63721">MGADLSAELGESREITTNFIKIFAIQYSKNYLIALMRIAKKDLLKEAAGPRWKLLKCDKCPPPQIQKTGTVNKLSKYLKKWNPRFMIVKGDYLIDYFETEEKYNSKAKPLGTINMSNKNLHRDANDTILNRLIALAEKCKINVDDMPKPDKYPDFTLEIFHERKGPIYIQCPDEESWKSWCDIIERCRWHAPRYNLYEDKAHVFAFPNALWRTRWECDMWGWWWGGGGEEAQLVDAINDKIADVVLYKLDCKLTMPWAARSRIRNKFIQTVDGIVSSAVGPAWKAAYDAVTKIRPEVEPKIKEGMQPIVDAQKSIQDEISKQVEAGSKDFIAEKVLPHLAPLLDIIFSPVLDGFRILLKAFDVAIEKGKEKYETKEDRLYMVWHYNYNSEYWDAERKMWDLYEPLWAIRIVFDDIYPWTITGRARRRLRKTLDNALYTFEHILEDGKDQGKTWDEAAREARELMVQDCRTSVARVLSMILFGVVENFFEKLVIRPARKLVAPLAEKIPQAIKDFVDPEALLEELLYTILRNTCTNVFNPYTSRIEF</sequence>
<dbReference type="CDD" id="cd23949">
    <property type="entry name" value="Niban-like"/>
    <property type="match status" value="1"/>
</dbReference>
<feature type="domain" description="PH" evidence="1">
    <location>
        <begin position="64"/>
        <end position="189"/>
    </location>
</feature>
<protein>
    <recommendedName>
        <fullName evidence="1">PH domain-containing protein</fullName>
    </recommendedName>
</protein>
<evidence type="ECO:0000259" key="1">
    <source>
        <dbReference type="PROSITE" id="PS50003"/>
    </source>
</evidence>
<evidence type="ECO:0000313" key="2">
    <source>
        <dbReference type="EMBL" id="CUG90601.1"/>
    </source>
</evidence>
<dbReference type="SUPFAM" id="SSF50729">
    <property type="entry name" value="PH domain-like"/>
    <property type="match status" value="1"/>
</dbReference>
<dbReference type="InterPro" id="IPR011993">
    <property type="entry name" value="PH-like_dom_sf"/>
</dbReference>